<gene>
    <name evidence="1" type="ORF">HMPREF0548_2143</name>
</gene>
<dbReference type="AlphaFoldDB" id="C2ER47"/>
<organism evidence="1 2">
    <name type="scientific">Lactobacillus ultunensis DSM 16047</name>
    <dbReference type="NCBI Taxonomy" id="525365"/>
    <lineage>
        <taxon>Bacteria</taxon>
        <taxon>Bacillati</taxon>
        <taxon>Bacillota</taxon>
        <taxon>Bacilli</taxon>
        <taxon>Lactobacillales</taxon>
        <taxon>Lactobacillaceae</taxon>
        <taxon>Lactobacillus</taxon>
    </lineage>
</organism>
<proteinExistence type="predicted"/>
<evidence type="ECO:0000313" key="2">
    <source>
        <dbReference type="Proteomes" id="UP000005583"/>
    </source>
</evidence>
<keyword evidence="2" id="KW-1185">Reference proteome</keyword>
<dbReference type="HOGENOM" id="CLU_2991118_0_0_9"/>
<reference evidence="1 2" key="1">
    <citation type="submission" date="2009-01" db="EMBL/GenBank/DDBJ databases">
        <authorList>
            <person name="Qin X."/>
            <person name="Bachman B."/>
            <person name="Battles P."/>
            <person name="Bell A."/>
            <person name="Bess C."/>
            <person name="Bickham C."/>
            <person name="Chaboub L."/>
            <person name="Chen D."/>
            <person name="Coyle M."/>
            <person name="Deiros D.R."/>
            <person name="Dinh H."/>
            <person name="Forbes L."/>
            <person name="Fowler G."/>
            <person name="Francisco L."/>
            <person name="Fu Q."/>
            <person name="Gubbala S."/>
            <person name="Hale W."/>
            <person name="Han Y."/>
            <person name="Hemphill L."/>
            <person name="Highlander S.K."/>
            <person name="Hirani K."/>
            <person name="Hogues M."/>
            <person name="Jackson L."/>
            <person name="Jakkamsetti A."/>
            <person name="Javaid M."/>
            <person name="Jiang H."/>
            <person name="Korchina V."/>
            <person name="Kovar C."/>
            <person name="Lara F."/>
            <person name="Lee S."/>
            <person name="Mata R."/>
            <person name="Mathew T."/>
            <person name="Moen C."/>
            <person name="Morales K."/>
            <person name="Munidasa M."/>
            <person name="Nazareth L."/>
            <person name="Ngo R."/>
            <person name="Nguyen L."/>
            <person name="Okwuonu G."/>
            <person name="Ongeri F."/>
            <person name="Patil S."/>
            <person name="Petrosino J."/>
            <person name="Pham C."/>
            <person name="Pham P."/>
            <person name="Pu L.-L."/>
            <person name="Puazo M."/>
            <person name="Raj R."/>
            <person name="Reid J."/>
            <person name="Rouhana J."/>
            <person name="Saada N."/>
            <person name="Shang Y."/>
            <person name="Simmons D."/>
            <person name="Thornton R."/>
            <person name="Warren J."/>
            <person name="Weissenberger G."/>
            <person name="Zhang J."/>
            <person name="Zhang L."/>
            <person name="Zhou C."/>
            <person name="Zhu D."/>
            <person name="Muzny D."/>
            <person name="Worley K."/>
            <person name="Gibbs R."/>
        </authorList>
    </citation>
    <scope>NUCLEOTIDE SEQUENCE [LARGE SCALE GENOMIC DNA]</scope>
    <source>
        <strain evidence="1 2">DSM 16047</strain>
    </source>
</reference>
<dbReference type="EMBL" id="ACGU01000111">
    <property type="protein sequence ID" value="EEJ71032.1"/>
    <property type="molecule type" value="Genomic_DNA"/>
</dbReference>
<dbReference type="Proteomes" id="UP000005583">
    <property type="component" value="Unassembled WGS sequence"/>
</dbReference>
<protein>
    <submittedName>
        <fullName evidence="1">Uncharacterized protein</fullName>
    </submittedName>
</protein>
<sequence length="57" mass="6649">MKFGKNLNKNLFTHHLKPHENNKVDKALTKFCGFNRQIKSECDSLVSCTVLFKRIII</sequence>
<accession>C2ER47</accession>
<name>C2ER47_9LACO</name>
<comment type="caution">
    <text evidence="1">The sequence shown here is derived from an EMBL/GenBank/DDBJ whole genome shotgun (WGS) entry which is preliminary data.</text>
</comment>
<evidence type="ECO:0000313" key="1">
    <source>
        <dbReference type="EMBL" id="EEJ71032.1"/>
    </source>
</evidence>